<proteinExistence type="predicted"/>
<evidence type="ECO:0008006" key="3">
    <source>
        <dbReference type="Google" id="ProtNLM"/>
    </source>
</evidence>
<dbReference type="AlphaFoldDB" id="A0A5J4V8R0"/>
<accession>A0A5J4V8R0</accession>
<dbReference type="Proteomes" id="UP000324800">
    <property type="component" value="Unassembled WGS sequence"/>
</dbReference>
<organism evidence="1 2">
    <name type="scientific">Streblomastix strix</name>
    <dbReference type="NCBI Taxonomy" id="222440"/>
    <lineage>
        <taxon>Eukaryota</taxon>
        <taxon>Metamonada</taxon>
        <taxon>Preaxostyla</taxon>
        <taxon>Oxymonadida</taxon>
        <taxon>Streblomastigidae</taxon>
        <taxon>Streblomastix</taxon>
    </lineage>
</organism>
<name>A0A5J4V8R0_9EUKA</name>
<protein>
    <recommendedName>
        <fullName evidence="3">SPRY domain-containing protein</fullName>
    </recommendedName>
</protein>
<gene>
    <name evidence="1" type="ORF">EZS28_025599</name>
</gene>
<sequence>MGQSNSQILVPSKYNVISGLSGLGEYVLLEILSEMIFFSDIIQFLGVCKKTSQLKKHARFYKVFGTLNFPIQINNPNHSNIISLSQILENGIWQIEVEFNRCKDIGAIGIVKEAYKIPENVHKDVYPHPDYMVSYAMNGNTYGTRSVYYNGNGALGNIKFKDNQKIKVEYDSEKGTLIFFVEGVQQPVYVTGINEKVLFIIYLCCGGSSCLIRSLKKLSSPTSGHAKNEKSIQW</sequence>
<comment type="caution">
    <text evidence="1">The sequence shown here is derived from an EMBL/GenBank/DDBJ whole genome shotgun (WGS) entry which is preliminary data.</text>
</comment>
<dbReference type="Gene3D" id="2.60.120.920">
    <property type="match status" value="1"/>
</dbReference>
<dbReference type="SUPFAM" id="SSF49899">
    <property type="entry name" value="Concanavalin A-like lectins/glucanases"/>
    <property type="match status" value="1"/>
</dbReference>
<evidence type="ECO:0000313" key="2">
    <source>
        <dbReference type="Proteomes" id="UP000324800"/>
    </source>
</evidence>
<reference evidence="1 2" key="1">
    <citation type="submission" date="2019-03" db="EMBL/GenBank/DDBJ databases">
        <title>Single cell metagenomics reveals metabolic interactions within the superorganism composed of flagellate Streblomastix strix and complex community of Bacteroidetes bacteria on its surface.</title>
        <authorList>
            <person name="Treitli S.C."/>
            <person name="Kolisko M."/>
            <person name="Husnik F."/>
            <person name="Keeling P."/>
            <person name="Hampl V."/>
        </authorList>
    </citation>
    <scope>NUCLEOTIDE SEQUENCE [LARGE SCALE GENOMIC DNA]</scope>
    <source>
        <strain evidence="1">ST1C</strain>
    </source>
</reference>
<evidence type="ECO:0000313" key="1">
    <source>
        <dbReference type="EMBL" id="KAA6378875.1"/>
    </source>
</evidence>
<dbReference type="InterPro" id="IPR013320">
    <property type="entry name" value="ConA-like_dom_sf"/>
</dbReference>
<dbReference type="EMBL" id="SNRW01008862">
    <property type="protein sequence ID" value="KAA6378875.1"/>
    <property type="molecule type" value="Genomic_DNA"/>
</dbReference>
<dbReference type="InterPro" id="IPR043136">
    <property type="entry name" value="B30.2/SPRY_sf"/>
</dbReference>